<comment type="caution">
    <text evidence="2">The sequence shown here is derived from an EMBL/GenBank/DDBJ whole genome shotgun (WGS) entry which is preliminary data.</text>
</comment>
<dbReference type="AlphaFoldDB" id="A0A5D3DU39"/>
<accession>A0A5D3DU39</accession>
<organism evidence="2 3">
    <name type="scientific">Cucumis melo var. makuwa</name>
    <name type="common">Oriental melon</name>
    <dbReference type="NCBI Taxonomy" id="1194695"/>
    <lineage>
        <taxon>Eukaryota</taxon>
        <taxon>Viridiplantae</taxon>
        <taxon>Streptophyta</taxon>
        <taxon>Embryophyta</taxon>
        <taxon>Tracheophyta</taxon>
        <taxon>Spermatophyta</taxon>
        <taxon>Magnoliopsida</taxon>
        <taxon>eudicotyledons</taxon>
        <taxon>Gunneridae</taxon>
        <taxon>Pentapetalae</taxon>
        <taxon>rosids</taxon>
        <taxon>fabids</taxon>
        <taxon>Cucurbitales</taxon>
        <taxon>Cucurbitaceae</taxon>
        <taxon>Benincaseae</taxon>
        <taxon>Cucumis</taxon>
    </lineage>
</organism>
<protein>
    <submittedName>
        <fullName evidence="2">Cell wall protein RBR3-like</fullName>
    </submittedName>
</protein>
<feature type="region of interest" description="Disordered" evidence="1">
    <location>
        <begin position="114"/>
        <end position="192"/>
    </location>
</feature>
<feature type="compositionally biased region" description="Low complexity" evidence="1">
    <location>
        <begin position="87"/>
        <end position="100"/>
    </location>
</feature>
<gene>
    <name evidence="2" type="ORF">E5676_scaffold236G00080</name>
</gene>
<evidence type="ECO:0000313" key="2">
    <source>
        <dbReference type="EMBL" id="TYK27163.1"/>
    </source>
</evidence>
<name>A0A5D3DU39_CUCMM</name>
<feature type="compositionally biased region" description="Polar residues" evidence="1">
    <location>
        <begin position="114"/>
        <end position="136"/>
    </location>
</feature>
<evidence type="ECO:0000256" key="1">
    <source>
        <dbReference type="SAM" id="MobiDB-lite"/>
    </source>
</evidence>
<evidence type="ECO:0000313" key="3">
    <source>
        <dbReference type="Proteomes" id="UP000321947"/>
    </source>
</evidence>
<sequence>MVNTRRGKYQVHLTPIGSEDDSSITNMHNVRMRRNRFKTTPYMRPYRLPSERNHSNLSNMDSDERDDVPLIYILKRGVFGKNPQPDSSVPGTSTVVPSPSENLENLSQDLVNIDQGSNSSHVKPESVPTSENPTSEHSIEVQEPNKGNEASRDILDPVSDVGEDRPQKKSRKASTRPKVITTKTGHRKVPPNIPSIPIDGISFHLEESVHRWKYVVQRRFADEVNISDKHHSCLSVMDLEIQAGLSKTIFNVGQFYP</sequence>
<feature type="region of interest" description="Disordered" evidence="1">
    <location>
        <begin position="78"/>
        <end position="102"/>
    </location>
</feature>
<dbReference type="Proteomes" id="UP000321947">
    <property type="component" value="Unassembled WGS sequence"/>
</dbReference>
<reference evidence="2 3" key="1">
    <citation type="submission" date="2019-08" db="EMBL/GenBank/DDBJ databases">
        <title>Draft genome sequences of two oriental melons (Cucumis melo L. var makuwa).</title>
        <authorList>
            <person name="Kwon S.-Y."/>
        </authorList>
    </citation>
    <scope>NUCLEOTIDE SEQUENCE [LARGE SCALE GENOMIC DNA]</scope>
    <source>
        <strain evidence="3">cv. Chang Bougi</strain>
        <tissue evidence="2">Leaf</tissue>
    </source>
</reference>
<proteinExistence type="predicted"/>
<dbReference type="EMBL" id="SSTD01002896">
    <property type="protein sequence ID" value="TYK27163.1"/>
    <property type="molecule type" value="Genomic_DNA"/>
</dbReference>
<feature type="region of interest" description="Disordered" evidence="1">
    <location>
        <begin position="44"/>
        <end position="63"/>
    </location>
</feature>